<accession>X1HG48</accession>
<dbReference type="EMBL" id="BARU01007347">
    <property type="protein sequence ID" value="GAH44283.1"/>
    <property type="molecule type" value="Genomic_DNA"/>
</dbReference>
<name>X1HG48_9ZZZZ</name>
<reference evidence="1" key="1">
    <citation type="journal article" date="2014" name="Front. Microbiol.">
        <title>High frequency of phylogenetically diverse reductive dehalogenase-homologous genes in deep subseafloor sedimentary metagenomes.</title>
        <authorList>
            <person name="Kawai M."/>
            <person name="Futagami T."/>
            <person name="Toyoda A."/>
            <person name="Takaki Y."/>
            <person name="Nishi S."/>
            <person name="Hori S."/>
            <person name="Arai W."/>
            <person name="Tsubouchi T."/>
            <person name="Morono Y."/>
            <person name="Uchiyama I."/>
            <person name="Ito T."/>
            <person name="Fujiyama A."/>
            <person name="Inagaki F."/>
            <person name="Takami H."/>
        </authorList>
    </citation>
    <scope>NUCLEOTIDE SEQUENCE</scope>
    <source>
        <strain evidence="1">Expedition CK06-06</strain>
    </source>
</reference>
<proteinExistence type="predicted"/>
<gene>
    <name evidence="1" type="ORF">S03H2_14481</name>
</gene>
<protein>
    <submittedName>
        <fullName evidence="1">Uncharacterized protein</fullName>
    </submittedName>
</protein>
<dbReference type="AlphaFoldDB" id="X1HG48"/>
<sequence>MARPLWFVNLLEKTFPNIKLIAKLTRIPIIGKVFDLLLFEGDDIIYLTKDRVVSINKEIEKQAEIVLPSKVLEHFIEKANHHWVMNFCICRDSMQCSDYPIDLGCLFLGDAVLGINPQLGRLVSKEEALDHLKKCEEAGLVHMIGRNRLDKQWLGVNPGHKLLSICNCDPCMQVPH</sequence>
<comment type="caution">
    <text evidence="1">The sequence shown here is derived from an EMBL/GenBank/DDBJ whole genome shotgun (WGS) entry which is preliminary data.</text>
</comment>
<evidence type="ECO:0000313" key="1">
    <source>
        <dbReference type="EMBL" id="GAH44283.1"/>
    </source>
</evidence>
<organism evidence="1">
    <name type="scientific">marine sediment metagenome</name>
    <dbReference type="NCBI Taxonomy" id="412755"/>
    <lineage>
        <taxon>unclassified sequences</taxon>
        <taxon>metagenomes</taxon>
        <taxon>ecological metagenomes</taxon>
    </lineage>
</organism>
<feature type="non-terminal residue" evidence="1">
    <location>
        <position position="176"/>
    </location>
</feature>